<reference evidence="1" key="1">
    <citation type="submission" date="2019-05" db="EMBL/GenBank/DDBJ databases">
        <title>Revised genome assembly of Burkholderiaceae (previously Ralstonia) sp. PBA.</title>
        <authorList>
            <person name="Gan H.M."/>
        </authorList>
    </citation>
    <scope>NUCLEOTIDE SEQUENCE</scope>
    <source>
        <strain evidence="1">PBA</strain>
    </source>
</reference>
<evidence type="ECO:0000313" key="1">
    <source>
        <dbReference type="EMBL" id="TMS59498.1"/>
    </source>
</evidence>
<sequence length="77" mass="8939">MSNPELSVEEAYRAMFYFLEHTYHQDVADGFETEMATLPWRILESARGTVDPIAWQDWLNAVAKAKTIPENVWTLVH</sequence>
<dbReference type="Proteomes" id="UP000004277">
    <property type="component" value="Unassembled WGS sequence"/>
</dbReference>
<comment type="caution">
    <text evidence="1">The sequence shown here is derived from an EMBL/GenBank/DDBJ whole genome shotgun (WGS) entry which is preliminary data.</text>
</comment>
<gene>
    <name evidence="1" type="ORF">MW7_002555</name>
</gene>
<evidence type="ECO:0000313" key="2">
    <source>
        <dbReference type="Proteomes" id="UP000004277"/>
    </source>
</evidence>
<accession>A0ACD3SU78</accession>
<name>A0ACD3SU78_9BURK</name>
<protein>
    <submittedName>
        <fullName evidence="1">Uncharacterized protein</fullName>
    </submittedName>
</protein>
<keyword evidence="2" id="KW-1185">Reference proteome</keyword>
<proteinExistence type="predicted"/>
<dbReference type="EMBL" id="AKCV02000007">
    <property type="protein sequence ID" value="TMS59498.1"/>
    <property type="molecule type" value="Genomic_DNA"/>
</dbReference>
<organism evidence="1 2">
    <name type="scientific">Imbroritus primus</name>
    <dbReference type="NCBI Taxonomy" id="3058603"/>
    <lineage>
        <taxon>Bacteria</taxon>
        <taxon>Pseudomonadati</taxon>
        <taxon>Pseudomonadota</taxon>
        <taxon>Betaproteobacteria</taxon>
        <taxon>Burkholderiales</taxon>
        <taxon>Burkholderiaceae</taxon>
        <taxon>Imbroritus</taxon>
    </lineage>
</organism>